<evidence type="ECO:0000313" key="2">
    <source>
        <dbReference type="Proteomes" id="UP000828941"/>
    </source>
</evidence>
<evidence type="ECO:0000313" key="1">
    <source>
        <dbReference type="EMBL" id="KAI4350540.1"/>
    </source>
</evidence>
<gene>
    <name evidence="1" type="ORF">L6164_004987</name>
</gene>
<reference evidence="1 2" key="1">
    <citation type="journal article" date="2022" name="DNA Res.">
        <title>Chromosomal-level genome assembly of the orchid tree Bauhinia variegata (Leguminosae; Cercidoideae) supports the allotetraploid origin hypothesis of Bauhinia.</title>
        <authorList>
            <person name="Zhong Y."/>
            <person name="Chen Y."/>
            <person name="Zheng D."/>
            <person name="Pang J."/>
            <person name="Liu Y."/>
            <person name="Luo S."/>
            <person name="Meng S."/>
            <person name="Qian L."/>
            <person name="Wei D."/>
            <person name="Dai S."/>
            <person name="Zhou R."/>
        </authorList>
    </citation>
    <scope>NUCLEOTIDE SEQUENCE [LARGE SCALE GENOMIC DNA]</scope>
    <source>
        <strain evidence="1">BV-YZ2020</strain>
    </source>
</reference>
<dbReference type="EMBL" id="CM039428">
    <property type="protein sequence ID" value="KAI4350540.1"/>
    <property type="molecule type" value="Genomic_DNA"/>
</dbReference>
<name>A0ACB9PVC0_BAUVA</name>
<dbReference type="Proteomes" id="UP000828941">
    <property type="component" value="Chromosome 3"/>
</dbReference>
<sequence length="143" mass="16376">MKAKAFGGRTVLDIGVGVEERLRGVVIFAEGAKRDHIDEFLTLILEQSYWTKNHSFLGPTLNWSLPIAAAVDTKKPPEMISPNMTAVMCVYSAMFMRFAWVVQPRNLHLLVCHVSNETVQLYQLSRWIRAKMNPEQKNEEDKQ</sequence>
<comment type="caution">
    <text evidence="1">The sequence shown here is derived from an EMBL/GenBank/DDBJ whole genome shotgun (WGS) entry which is preliminary data.</text>
</comment>
<keyword evidence="2" id="KW-1185">Reference proteome</keyword>
<organism evidence="1 2">
    <name type="scientific">Bauhinia variegata</name>
    <name type="common">Purple orchid tree</name>
    <name type="synonym">Phanera variegata</name>
    <dbReference type="NCBI Taxonomy" id="167791"/>
    <lineage>
        <taxon>Eukaryota</taxon>
        <taxon>Viridiplantae</taxon>
        <taxon>Streptophyta</taxon>
        <taxon>Embryophyta</taxon>
        <taxon>Tracheophyta</taxon>
        <taxon>Spermatophyta</taxon>
        <taxon>Magnoliopsida</taxon>
        <taxon>eudicotyledons</taxon>
        <taxon>Gunneridae</taxon>
        <taxon>Pentapetalae</taxon>
        <taxon>rosids</taxon>
        <taxon>fabids</taxon>
        <taxon>Fabales</taxon>
        <taxon>Fabaceae</taxon>
        <taxon>Cercidoideae</taxon>
        <taxon>Cercideae</taxon>
        <taxon>Bauhiniinae</taxon>
        <taxon>Bauhinia</taxon>
    </lineage>
</organism>
<protein>
    <submittedName>
        <fullName evidence="1">Uncharacterized protein</fullName>
    </submittedName>
</protein>
<accession>A0ACB9PVC0</accession>
<proteinExistence type="predicted"/>